<organism evidence="1 2">
    <name type="scientific">Bradyrhizobium elkanii</name>
    <dbReference type="NCBI Taxonomy" id="29448"/>
    <lineage>
        <taxon>Bacteria</taxon>
        <taxon>Pseudomonadati</taxon>
        <taxon>Pseudomonadota</taxon>
        <taxon>Alphaproteobacteria</taxon>
        <taxon>Hyphomicrobiales</taxon>
        <taxon>Nitrobacteraceae</taxon>
        <taxon>Bradyrhizobium</taxon>
    </lineage>
</organism>
<accession>A0A8I1Y051</accession>
<dbReference type="EMBL" id="JAFICZ010000001">
    <property type="protein sequence ID" value="MBP1290920.1"/>
    <property type="molecule type" value="Genomic_DNA"/>
</dbReference>
<name>A0A8I1Y051_BRAEL</name>
<dbReference type="RefSeq" id="WP_172645844.1">
    <property type="nucleotide sequence ID" value="NZ_JAFICZ010000001.1"/>
</dbReference>
<protein>
    <submittedName>
        <fullName evidence="1">Uncharacterized protein</fullName>
    </submittedName>
</protein>
<dbReference type="AlphaFoldDB" id="A0A8I1Y051"/>
<comment type="caution">
    <text evidence="1">The sequence shown here is derived from an EMBL/GenBank/DDBJ whole genome shotgun (WGS) entry which is preliminary data.</text>
</comment>
<reference evidence="1" key="1">
    <citation type="submission" date="2021-02" db="EMBL/GenBank/DDBJ databases">
        <title>Genomic Encyclopedia of Type Strains, Phase IV (KMG-V): Genome sequencing to study the core and pangenomes of soil and plant-associated prokaryotes.</title>
        <authorList>
            <person name="Whitman W."/>
        </authorList>
    </citation>
    <scope>NUCLEOTIDE SEQUENCE</scope>
    <source>
        <strain evidence="1">USDA 406</strain>
    </source>
</reference>
<dbReference type="Proteomes" id="UP000673383">
    <property type="component" value="Unassembled WGS sequence"/>
</dbReference>
<evidence type="ECO:0000313" key="1">
    <source>
        <dbReference type="EMBL" id="MBP1290920.1"/>
    </source>
</evidence>
<proteinExistence type="predicted"/>
<evidence type="ECO:0000313" key="2">
    <source>
        <dbReference type="Proteomes" id="UP000673383"/>
    </source>
</evidence>
<sequence length="50" mass="5551">MLVRSSVGREYRDGRMAPHCDVVACDLLMPYGDVVLICSSEAAIETFFVQ</sequence>
<gene>
    <name evidence="1" type="ORF">JOH49_000673</name>
</gene>